<reference evidence="1" key="1">
    <citation type="submission" date="2021-06" db="EMBL/GenBank/DDBJ databases">
        <authorList>
            <person name="Kallberg Y."/>
            <person name="Tangrot J."/>
            <person name="Rosling A."/>
        </authorList>
    </citation>
    <scope>NUCLEOTIDE SEQUENCE</scope>
    <source>
        <strain evidence="1">FL130A</strain>
    </source>
</reference>
<protein>
    <submittedName>
        <fullName evidence="1">12195_t:CDS:1</fullName>
    </submittedName>
</protein>
<dbReference type="OrthoDB" id="2430058at2759"/>
<dbReference type="Proteomes" id="UP000789508">
    <property type="component" value="Unassembled WGS sequence"/>
</dbReference>
<name>A0A9N9IPX0_9GLOM</name>
<sequence>WLKLKDPFLAKVESIKKIIEQFNNNIAAENAEKIFIQEIDSISTDSQCPIDTKTNIESWKESDFKTQYTETLNVLNELSIELAKEKFFHVLELISLLKSFCQPFSHKFSIDVFNTILQRYIKRLPFDQDQFKSCRSLPELVSLLAKLNYDPQLYKLHQKLDDISGSGLDNEKAIINFFNLILNEKIENEKFWLNSRVICLIGFSPITMSKIARSKSYFNILSCMPDDIKKRLNEILQQENFEMPEILDDIDEVIKVFKHIIIIQDIEPEAFRSLIENSISKNEELKKSFESADALFYWNEKEKYFDQPWDIQTIKDAYSRLEQWKRSSNARATKPTIPVNFLDLDFKNIDKNIKKCNKKEINVHENWRPIMGETISMIATKDYVEVRAIISAPKIETTQEIACVSQVLPYLMQKVKMWG</sequence>
<dbReference type="EMBL" id="CAJVPS010036654">
    <property type="protein sequence ID" value="CAG8743713.1"/>
    <property type="molecule type" value="Genomic_DNA"/>
</dbReference>
<comment type="caution">
    <text evidence="1">The sequence shown here is derived from an EMBL/GenBank/DDBJ whole genome shotgun (WGS) entry which is preliminary data.</text>
</comment>
<accession>A0A9N9IPX0</accession>
<feature type="non-terminal residue" evidence="1">
    <location>
        <position position="419"/>
    </location>
</feature>
<evidence type="ECO:0000313" key="2">
    <source>
        <dbReference type="Proteomes" id="UP000789508"/>
    </source>
</evidence>
<proteinExistence type="predicted"/>
<dbReference type="AlphaFoldDB" id="A0A9N9IPX0"/>
<keyword evidence="2" id="KW-1185">Reference proteome</keyword>
<organism evidence="1 2">
    <name type="scientific">Ambispora leptoticha</name>
    <dbReference type="NCBI Taxonomy" id="144679"/>
    <lineage>
        <taxon>Eukaryota</taxon>
        <taxon>Fungi</taxon>
        <taxon>Fungi incertae sedis</taxon>
        <taxon>Mucoromycota</taxon>
        <taxon>Glomeromycotina</taxon>
        <taxon>Glomeromycetes</taxon>
        <taxon>Archaeosporales</taxon>
        <taxon>Ambisporaceae</taxon>
        <taxon>Ambispora</taxon>
    </lineage>
</organism>
<feature type="non-terminal residue" evidence="1">
    <location>
        <position position="1"/>
    </location>
</feature>
<evidence type="ECO:0000313" key="1">
    <source>
        <dbReference type="EMBL" id="CAG8743713.1"/>
    </source>
</evidence>
<gene>
    <name evidence="1" type="ORF">ALEPTO_LOCUS13055</name>
</gene>